<dbReference type="EMBL" id="CAADRA010006436">
    <property type="protein sequence ID" value="VFT95587.1"/>
    <property type="molecule type" value="Genomic_DNA"/>
</dbReference>
<dbReference type="OrthoDB" id="543156at2759"/>
<reference evidence="2" key="2">
    <citation type="submission" date="2019-06" db="EMBL/GenBank/DDBJ databases">
        <title>Genomics analysis of Aphanomyces spp. identifies a new class of oomycete effector associated with host adaptation.</title>
        <authorList>
            <person name="Gaulin E."/>
        </authorList>
    </citation>
    <scope>NUCLEOTIDE SEQUENCE</scope>
    <source>
        <strain evidence="2">CBS 578.67</strain>
    </source>
</reference>
<evidence type="ECO:0000313" key="4">
    <source>
        <dbReference type="Proteomes" id="UP000332933"/>
    </source>
</evidence>
<dbReference type="CDD" id="cd03139">
    <property type="entry name" value="GATase1_PfpI_2"/>
    <property type="match status" value="1"/>
</dbReference>
<dbReference type="EMBL" id="VJMH01006415">
    <property type="protein sequence ID" value="KAF0689742.1"/>
    <property type="molecule type" value="Genomic_DNA"/>
</dbReference>
<organism evidence="3 4">
    <name type="scientific">Aphanomyces stellatus</name>
    <dbReference type="NCBI Taxonomy" id="120398"/>
    <lineage>
        <taxon>Eukaryota</taxon>
        <taxon>Sar</taxon>
        <taxon>Stramenopiles</taxon>
        <taxon>Oomycota</taxon>
        <taxon>Saprolegniomycetes</taxon>
        <taxon>Saprolegniales</taxon>
        <taxon>Verrucalvaceae</taxon>
        <taxon>Aphanomyces</taxon>
    </lineage>
</organism>
<feature type="domain" description="DJ-1/PfpI" evidence="1">
    <location>
        <begin position="10"/>
        <end position="177"/>
    </location>
</feature>
<dbReference type="InterPro" id="IPR029062">
    <property type="entry name" value="Class_I_gatase-like"/>
</dbReference>
<dbReference type="InterPro" id="IPR052158">
    <property type="entry name" value="INH-QAR"/>
</dbReference>
<dbReference type="Gene3D" id="3.40.50.880">
    <property type="match status" value="1"/>
</dbReference>
<protein>
    <submittedName>
        <fullName evidence="3">Aste57867_18853 protein</fullName>
    </submittedName>
</protein>
<evidence type="ECO:0000313" key="3">
    <source>
        <dbReference type="EMBL" id="VFT95587.1"/>
    </source>
</evidence>
<evidence type="ECO:0000259" key="1">
    <source>
        <dbReference type="Pfam" id="PF01965"/>
    </source>
</evidence>
<dbReference type="Pfam" id="PF01965">
    <property type="entry name" value="DJ-1_PfpI"/>
    <property type="match status" value="1"/>
</dbReference>
<evidence type="ECO:0000313" key="2">
    <source>
        <dbReference type="EMBL" id="KAF0689742.1"/>
    </source>
</evidence>
<dbReference type="SUPFAM" id="SSF52317">
    <property type="entry name" value="Class I glutamine amidotransferase-like"/>
    <property type="match status" value="1"/>
</dbReference>
<accession>A0A485LBD8</accession>
<name>A0A485LBD8_9STRA</name>
<sequence length="225" mass="24642">METTTRKWTVGVLIFEGFAVMDAFGPIQFFNLLHDEMDVVTVAATAGIKWTVPPQGGVPVDAVYSFETCPPLDVLLLPGGQYCDPFFNDLATQEFILAQAKTAKYLLSVCTGAGFLASCGLLDGKRATTNKFCFQDITSKCGTQYKIDWITHARWTADGNIWTSSGISAGMDMTYAFLVHVFGTERMKPVLEIMEYTPSVDAAHDPFSYLTETNHVAAMLQSSSS</sequence>
<dbReference type="PANTHER" id="PTHR43130:SF15">
    <property type="entry name" value="THIJ_PFPI FAMILY PROTEIN (AFU_ORTHOLOGUE AFUA_5G14240)"/>
    <property type="match status" value="1"/>
</dbReference>
<gene>
    <name evidence="3" type="primary">Aste57867_18853</name>
    <name evidence="2" type="ORF">As57867_018789</name>
    <name evidence="3" type="ORF">ASTE57867_18853</name>
</gene>
<dbReference type="PANTHER" id="PTHR43130">
    <property type="entry name" value="ARAC-FAMILY TRANSCRIPTIONAL REGULATOR"/>
    <property type="match status" value="1"/>
</dbReference>
<dbReference type="Proteomes" id="UP000332933">
    <property type="component" value="Unassembled WGS sequence"/>
</dbReference>
<proteinExistence type="predicted"/>
<dbReference type="AlphaFoldDB" id="A0A485LBD8"/>
<keyword evidence="4" id="KW-1185">Reference proteome</keyword>
<reference evidence="3 4" key="1">
    <citation type="submission" date="2019-03" db="EMBL/GenBank/DDBJ databases">
        <authorList>
            <person name="Gaulin E."/>
            <person name="Dumas B."/>
        </authorList>
    </citation>
    <scope>NUCLEOTIDE SEQUENCE [LARGE SCALE GENOMIC DNA]</scope>
    <source>
        <strain evidence="3">CBS 568.67</strain>
    </source>
</reference>
<dbReference type="InterPro" id="IPR002818">
    <property type="entry name" value="DJ-1/PfpI"/>
</dbReference>